<dbReference type="Proteomes" id="UP000587527">
    <property type="component" value="Unassembled WGS sequence"/>
</dbReference>
<keyword evidence="1" id="KW-1133">Transmembrane helix</keyword>
<keyword evidence="4" id="KW-1185">Reference proteome</keyword>
<dbReference type="InterPro" id="IPR013099">
    <property type="entry name" value="K_chnl_dom"/>
</dbReference>
<feature type="transmembrane region" description="Helical" evidence="1">
    <location>
        <begin position="32"/>
        <end position="51"/>
    </location>
</feature>
<evidence type="ECO:0000259" key="2">
    <source>
        <dbReference type="Pfam" id="PF07885"/>
    </source>
</evidence>
<comment type="caution">
    <text evidence="3">The sequence shown here is derived from an EMBL/GenBank/DDBJ whole genome shotgun (WGS) entry which is preliminary data.</text>
</comment>
<sequence length="161" mass="17379">MVLVALWRSLGTCALLVAAFFLVPVSTDDDGAVWRAIVTLLIMALAVWLIYRQIRRQVDDPVAPLAGLMLAIVGGVLIFAFIDYEIAVERPGEFVDLATRLDALYFALTTLATVGYGDVHAEGQLARGVLCAQLLFNIVVVGAAASILVSQLRSRVRAPRP</sequence>
<organism evidence="3 4">
    <name type="scientific">Allocatelliglobosispora scoriae</name>
    <dbReference type="NCBI Taxonomy" id="643052"/>
    <lineage>
        <taxon>Bacteria</taxon>
        <taxon>Bacillati</taxon>
        <taxon>Actinomycetota</taxon>
        <taxon>Actinomycetes</taxon>
        <taxon>Micromonosporales</taxon>
        <taxon>Micromonosporaceae</taxon>
        <taxon>Allocatelliglobosispora</taxon>
    </lineage>
</organism>
<evidence type="ECO:0000256" key="1">
    <source>
        <dbReference type="SAM" id="Phobius"/>
    </source>
</evidence>
<proteinExistence type="predicted"/>
<feature type="transmembrane region" description="Helical" evidence="1">
    <location>
        <begin position="6"/>
        <end position="25"/>
    </location>
</feature>
<protein>
    <submittedName>
        <fullName evidence="3">Ca2+/Na+ antiporter</fullName>
    </submittedName>
</protein>
<evidence type="ECO:0000313" key="4">
    <source>
        <dbReference type="Proteomes" id="UP000587527"/>
    </source>
</evidence>
<feature type="transmembrane region" description="Helical" evidence="1">
    <location>
        <begin position="63"/>
        <end position="82"/>
    </location>
</feature>
<gene>
    <name evidence="3" type="ORF">F4553_006259</name>
</gene>
<reference evidence="3 4" key="1">
    <citation type="submission" date="2020-08" db="EMBL/GenBank/DDBJ databases">
        <title>Sequencing the genomes of 1000 actinobacteria strains.</title>
        <authorList>
            <person name="Klenk H.-P."/>
        </authorList>
    </citation>
    <scope>NUCLEOTIDE SEQUENCE [LARGE SCALE GENOMIC DNA]</scope>
    <source>
        <strain evidence="3 4">DSM 45362</strain>
    </source>
</reference>
<feature type="transmembrane region" description="Helical" evidence="1">
    <location>
        <begin position="125"/>
        <end position="150"/>
    </location>
</feature>
<accession>A0A841BYS7</accession>
<evidence type="ECO:0000313" key="3">
    <source>
        <dbReference type="EMBL" id="MBB5872825.1"/>
    </source>
</evidence>
<feature type="domain" description="Potassium channel" evidence="2">
    <location>
        <begin position="74"/>
        <end position="152"/>
    </location>
</feature>
<name>A0A841BYS7_9ACTN</name>
<keyword evidence="1" id="KW-0472">Membrane</keyword>
<dbReference type="Pfam" id="PF07885">
    <property type="entry name" value="Ion_trans_2"/>
    <property type="match status" value="1"/>
</dbReference>
<dbReference type="Gene3D" id="1.10.287.70">
    <property type="match status" value="1"/>
</dbReference>
<dbReference type="SUPFAM" id="SSF81324">
    <property type="entry name" value="Voltage-gated potassium channels"/>
    <property type="match status" value="1"/>
</dbReference>
<dbReference type="RefSeq" id="WP_184843048.1">
    <property type="nucleotide sequence ID" value="NZ_JACHMN010000003.1"/>
</dbReference>
<dbReference type="EMBL" id="JACHMN010000003">
    <property type="protein sequence ID" value="MBB5872825.1"/>
    <property type="molecule type" value="Genomic_DNA"/>
</dbReference>
<keyword evidence="1" id="KW-0812">Transmembrane</keyword>
<dbReference type="AlphaFoldDB" id="A0A841BYS7"/>